<evidence type="ECO:0000313" key="5">
    <source>
        <dbReference type="EMBL" id="GEL23744.1"/>
    </source>
</evidence>
<dbReference type="EMBL" id="BJVJ01000023">
    <property type="protein sequence ID" value="GEL23744.1"/>
    <property type="molecule type" value="Genomic_DNA"/>
</dbReference>
<dbReference type="InterPro" id="IPR001647">
    <property type="entry name" value="HTH_TetR"/>
</dbReference>
<dbReference type="GO" id="GO:0000976">
    <property type="term" value="F:transcription cis-regulatory region binding"/>
    <property type="evidence" value="ECO:0007669"/>
    <property type="project" value="TreeGrafter"/>
</dbReference>
<keyword evidence="3" id="KW-0804">Transcription</keyword>
<dbReference type="Proteomes" id="UP000321685">
    <property type="component" value="Unassembled WGS sequence"/>
</dbReference>
<dbReference type="RefSeq" id="WP_147107413.1">
    <property type="nucleotide sequence ID" value="NZ_BJVJ01000023.1"/>
</dbReference>
<dbReference type="InterPro" id="IPR009057">
    <property type="entry name" value="Homeodomain-like_sf"/>
</dbReference>
<dbReference type="SUPFAM" id="SSF46689">
    <property type="entry name" value="Homeodomain-like"/>
    <property type="match status" value="1"/>
</dbReference>
<evidence type="ECO:0000313" key="6">
    <source>
        <dbReference type="Proteomes" id="UP000321685"/>
    </source>
</evidence>
<evidence type="ECO:0000256" key="3">
    <source>
        <dbReference type="ARBA" id="ARBA00023163"/>
    </source>
</evidence>
<dbReference type="AlphaFoldDB" id="A0A511DJ06"/>
<gene>
    <name evidence="5" type="ORF">PSU4_26980</name>
</gene>
<keyword evidence="2" id="KW-0238">DNA-binding</keyword>
<reference evidence="5 6" key="1">
    <citation type="submission" date="2019-07" db="EMBL/GenBank/DDBJ databases">
        <title>Whole genome shotgun sequence of Pseudonocardia sulfidoxydans NBRC 16205.</title>
        <authorList>
            <person name="Hosoyama A."/>
            <person name="Uohara A."/>
            <person name="Ohji S."/>
            <person name="Ichikawa N."/>
        </authorList>
    </citation>
    <scope>NUCLEOTIDE SEQUENCE [LARGE SCALE GENOMIC DNA]</scope>
    <source>
        <strain evidence="5 6">NBRC 16205</strain>
    </source>
</reference>
<comment type="caution">
    <text evidence="5">The sequence shown here is derived from an EMBL/GenBank/DDBJ whole genome shotgun (WGS) entry which is preliminary data.</text>
</comment>
<proteinExistence type="predicted"/>
<sequence>MSSPTTADRLVATATRLFAARGVDGVSLREINREAGATNAAAVQYHFRGRDGLLRAILDTHLGSVEARRHAMLDSYEATGVDDLRALTAALVRPYAEKLAHPPEGPAFLQVYAELVNGPNPMLEPGTLDDPGSSLYRWRRAVEPLLEPAAVRLHLRYTAICHTLTELGRRARAGRGDDHRLFVSHLVDTTAAILASTPSEETLTLLRDHTPRSRRRASQP</sequence>
<protein>
    <recommendedName>
        <fullName evidence="4">HTH tetR-type domain-containing protein</fullName>
    </recommendedName>
</protein>
<dbReference type="GO" id="GO:0003700">
    <property type="term" value="F:DNA-binding transcription factor activity"/>
    <property type="evidence" value="ECO:0007669"/>
    <property type="project" value="TreeGrafter"/>
</dbReference>
<name>A0A511DJ06_9PSEU</name>
<organism evidence="5 6">
    <name type="scientific">Pseudonocardia sulfidoxydans NBRC 16205</name>
    <dbReference type="NCBI Taxonomy" id="1223511"/>
    <lineage>
        <taxon>Bacteria</taxon>
        <taxon>Bacillati</taxon>
        <taxon>Actinomycetota</taxon>
        <taxon>Actinomycetes</taxon>
        <taxon>Pseudonocardiales</taxon>
        <taxon>Pseudonocardiaceae</taxon>
        <taxon>Pseudonocardia</taxon>
    </lineage>
</organism>
<keyword evidence="1" id="KW-0805">Transcription regulation</keyword>
<feature type="domain" description="HTH tetR-type" evidence="4">
    <location>
        <begin position="10"/>
        <end position="57"/>
    </location>
</feature>
<dbReference type="Gene3D" id="1.10.357.10">
    <property type="entry name" value="Tetracycline Repressor, domain 2"/>
    <property type="match status" value="1"/>
</dbReference>
<dbReference type="InterPro" id="IPR050109">
    <property type="entry name" value="HTH-type_TetR-like_transc_reg"/>
</dbReference>
<dbReference type="PANTHER" id="PTHR30055">
    <property type="entry name" value="HTH-TYPE TRANSCRIPTIONAL REGULATOR RUTR"/>
    <property type="match status" value="1"/>
</dbReference>
<keyword evidence="6" id="KW-1185">Reference proteome</keyword>
<evidence type="ECO:0000256" key="1">
    <source>
        <dbReference type="ARBA" id="ARBA00023015"/>
    </source>
</evidence>
<accession>A0A511DJ06</accession>
<dbReference type="OrthoDB" id="2356263at2"/>
<evidence type="ECO:0000259" key="4">
    <source>
        <dbReference type="Pfam" id="PF00440"/>
    </source>
</evidence>
<evidence type="ECO:0000256" key="2">
    <source>
        <dbReference type="ARBA" id="ARBA00023125"/>
    </source>
</evidence>
<dbReference type="Pfam" id="PF00440">
    <property type="entry name" value="TetR_N"/>
    <property type="match status" value="1"/>
</dbReference>
<dbReference type="PANTHER" id="PTHR30055:SF234">
    <property type="entry name" value="HTH-TYPE TRANSCRIPTIONAL REGULATOR BETI"/>
    <property type="match status" value="1"/>
</dbReference>